<dbReference type="RefSeq" id="WP_089036793.1">
    <property type="nucleotide sequence ID" value="NZ_CP022278.1"/>
</dbReference>
<gene>
    <name evidence="4" type="ORF">BG910_10515</name>
</gene>
<dbReference type="PANTHER" id="PTHR21089">
    <property type="entry name" value="SHIKIMATE DEHYDROGENASE"/>
    <property type="match status" value="1"/>
</dbReference>
<keyword evidence="3" id="KW-0028">Amino-acid biosynthesis</keyword>
<evidence type="ECO:0000313" key="4">
    <source>
        <dbReference type="EMBL" id="ASK28101.1"/>
    </source>
</evidence>
<keyword evidence="3" id="KW-0057">Aromatic amino acid biosynthesis</keyword>
<dbReference type="GO" id="GO:0005829">
    <property type="term" value="C:cytosol"/>
    <property type="evidence" value="ECO:0007669"/>
    <property type="project" value="TreeGrafter"/>
</dbReference>
<reference evidence="4 5" key="1">
    <citation type="submission" date="2017-06" db="EMBL/GenBank/DDBJ databases">
        <title>Neisseria chenwenguii sp. nov., isolated from the intestinal contents of Tibetan Plateau Pika in Yushu, Qinghai Province, China.</title>
        <authorList>
            <person name="Zhang G."/>
        </authorList>
    </citation>
    <scope>NUCLEOTIDE SEQUENCE [LARGE SCALE GENOMIC DNA]</scope>
    <source>
        <strain evidence="4 5">10023</strain>
    </source>
</reference>
<sequence length="278" mass="29507">MNINGNTQVIAHIGYPTQTFKSPMIYNPYFEAADINALVVPFSSQAPVYPDFLHAVFSCDNVIGALITMPHKVTTVSLVDRLTPTAQIAGSCNAVRRGADGKLEGDMFDGEGFVRGIRRKGFSPEGKSALVVGSGGVGSAIAASLAAEGVARLALFDVNTAAADALAGRLKKHYPDLVVETGRNDPAGFDLVSNATPMGMNDGDPMPTDVSRIAPETFVGEVVLKHETTAFLAAVQAKGCKTQVGTDMLFEQIPAYLEYFGLPTTTAEHLHEVARVEY</sequence>
<dbReference type="Proteomes" id="UP000198238">
    <property type="component" value="Chromosome"/>
</dbReference>
<organism evidence="4 5">
    <name type="scientific">Neisseria chenwenguii</name>
    <dbReference type="NCBI Taxonomy" id="1853278"/>
    <lineage>
        <taxon>Bacteria</taxon>
        <taxon>Pseudomonadati</taxon>
        <taxon>Pseudomonadota</taxon>
        <taxon>Betaproteobacteria</taxon>
        <taxon>Neisseriales</taxon>
        <taxon>Neisseriaceae</taxon>
        <taxon>Neisseria</taxon>
    </lineage>
</organism>
<dbReference type="InterPro" id="IPR046346">
    <property type="entry name" value="Aminoacid_DH-like_N_sf"/>
</dbReference>
<protein>
    <submittedName>
        <fullName evidence="4">Shikimate dehydrogenase</fullName>
    </submittedName>
</protein>
<dbReference type="Gene3D" id="3.40.50.10860">
    <property type="entry name" value="Leucine Dehydrogenase, chain A, domain 1"/>
    <property type="match status" value="1"/>
</dbReference>
<dbReference type="Gene3D" id="3.40.50.720">
    <property type="entry name" value="NAD(P)-binding Rossmann-like Domain"/>
    <property type="match status" value="1"/>
</dbReference>
<dbReference type="InterPro" id="IPR036291">
    <property type="entry name" value="NAD(P)-bd_dom_sf"/>
</dbReference>
<evidence type="ECO:0000256" key="2">
    <source>
        <dbReference type="ARBA" id="ARBA00023002"/>
    </source>
</evidence>
<evidence type="ECO:0000256" key="1">
    <source>
        <dbReference type="ARBA" id="ARBA00004871"/>
    </source>
</evidence>
<dbReference type="AlphaFoldDB" id="A0A220S3M7"/>
<keyword evidence="5" id="KW-1185">Reference proteome</keyword>
<accession>A0A220S3M7</accession>
<evidence type="ECO:0000313" key="5">
    <source>
        <dbReference type="Proteomes" id="UP000198238"/>
    </source>
</evidence>
<proteinExistence type="predicted"/>
<dbReference type="GO" id="GO:0004764">
    <property type="term" value="F:shikimate 3-dehydrogenase (NADP+) activity"/>
    <property type="evidence" value="ECO:0007669"/>
    <property type="project" value="InterPro"/>
</dbReference>
<name>A0A220S3M7_9NEIS</name>
<dbReference type="GO" id="GO:0019632">
    <property type="term" value="P:shikimate metabolic process"/>
    <property type="evidence" value="ECO:0007669"/>
    <property type="project" value="TreeGrafter"/>
</dbReference>
<dbReference type="GO" id="GO:0050661">
    <property type="term" value="F:NADP binding"/>
    <property type="evidence" value="ECO:0007669"/>
    <property type="project" value="TreeGrafter"/>
</dbReference>
<dbReference type="GO" id="GO:0009423">
    <property type="term" value="P:chorismate biosynthetic process"/>
    <property type="evidence" value="ECO:0007669"/>
    <property type="project" value="TreeGrafter"/>
</dbReference>
<dbReference type="SUPFAM" id="SSF51735">
    <property type="entry name" value="NAD(P)-binding Rossmann-fold domains"/>
    <property type="match status" value="1"/>
</dbReference>
<dbReference type="PANTHER" id="PTHR21089:SF1">
    <property type="entry name" value="BIFUNCTIONAL 3-DEHYDROQUINATE DEHYDRATASE_SHIKIMATE DEHYDROGENASE, CHLOROPLASTIC"/>
    <property type="match status" value="1"/>
</dbReference>
<dbReference type="InterPro" id="IPR013708">
    <property type="entry name" value="Shikimate_DH-bd_N"/>
</dbReference>
<dbReference type="CDD" id="cd01065">
    <property type="entry name" value="NAD_bind_Shikimate_DH"/>
    <property type="match status" value="1"/>
</dbReference>
<evidence type="ECO:0000256" key="3">
    <source>
        <dbReference type="ARBA" id="ARBA00023141"/>
    </source>
</evidence>
<dbReference type="OrthoDB" id="3609723at2"/>
<dbReference type="InterPro" id="IPR022893">
    <property type="entry name" value="Shikimate_DH_fam"/>
</dbReference>
<dbReference type="SUPFAM" id="SSF53223">
    <property type="entry name" value="Aminoacid dehydrogenase-like, N-terminal domain"/>
    <property type="match status" value="1"/>
</dbReference>
<dbReference type="KEGG" id="nei:BG910_10515"/>
<comment type="pathway">
    <text evidence="1">Metabolic intermediate biosynthesis; chorismate biosynthesis; chorismate from D-erythrose 4-phosphate and phosphoenolpyruvate: step 4/7.</text>
</comment>
<keyword evidence="2" id="KW-0560">Oxidoreductase</keyword>
<dbReference type="GO" id="GO:0009073">
    <property type="term" value="P:aromatic amino acid family biosynthetic process"/>
    <property type="evidence" value="ECO:0007669"/>
    <property type="project" value="UniProtKB-KW"/>
</dbReference>
<dbReference type="Pfam" id="PF08501">
    <property type="entry name" value="Shikimate_dh_N"/>
    <property type="match status" value="1"/>
</dbReference>
<dbReference type="EMBL" id="CP022278">
    <property type="protein sequence ID" value="ASK28101.1"/>
    <property type="molecule type" value="Genomic_DNA"/>
</dbReference>